<feature type="transmembrane region" description="Helical" evidence="10">
    <location>
        <begin position="87"/>
        <end position="105"/>
    </location>
</feature>
<dbReference type="PANTHER" id="PTHR28259:SF1">
    <property type="entry name" value="FLUORIDE EXPORT PROTEIN 1-RELATED"/>
    <property type="match status" value="1"/>
</dbReference>
<dbReference type="InterPro" id="IPR003691">
    <property type="entry name" value="FluC"/>
</dbReference>
<evidence type="ECO:0000256" key="10">
    <source>
        <dbReference type="HAMAP-Rule" id="MF_00454"/>
    </source>
</evidence>
<feature type="binding site" evidence="10">
    <location>
        <position position="98"/>
    </location>
    <ligand>
        <name>Na(+)</name>
        <dbReference type="ChEBI" id="CHEBI:29101"/>
        <note>structural</note>
    </ligand>
</feature>
<name>A0ABW7WU74_9NOCA</name>
<evidence type="ECO:0000256" key="1">
    <source>
        <dbReference type="ARBA" id="ARBA00004651"/>
    </source>
</evidence>
<keyword evidence="4 10" id="KW-1133">Transmembrane helix</keyword>
<keyword evidence="10" id="KW-0813">Transport</keyword>
<protein>
    <recommendedName>
        <fullName evidence="10">Fluoride-specific ion channel FluC</fullName>
    </recommendedName>
</protein>
<keyword evidence="3 10" id="KW-0812">Transmembrane</keyword>
<dbReference type="HAMAP" id="MF_00454">
    <property type="entry name" value="FluC"/>
    <property type="match status" value="1"/>
</dbReference>
<accession>A0ABW7WU74</accession>
<feature type="binding site" evidence="10">
    <location>
        <position position="95"/>
    </location>
    <ligand>
        <name>Na(+)</name>
        <dbReference type="ChEBI" id="CHEBI:29101"/>
        <note>structural</note>
    </ligand>
</feature>
<comment type="catalytic activity">
    <reaction evidence="8">
        <text>fluoride(in) = fluoride(out)</text>
        <dbReference type="Rhea" id="RHEA:76159"/>
        <dbReference type="ChEBI" id="CHEBI:17051"/>
    </reaction>
    <physiologicalReaction direction="left-to-right" evidence="8">
        <dbReference type="Rhea" id="RHEA:76160"/>
    </physiologicalReaction>
</comment>
<keyword evidence="2 10" id="KW-1003">Cell membrane</keyword>
<dbReference type="NCBIfam" id="TIGR00494">
    <property type="entry name" value="crcB"/>
    <property type="match status" value="1"/>
</dbReference>
<dbReference type="EMBL" id="JBIRYO010000002">
    <property type="protein sequence ID" value="MFI2472382.1"/>
    <property type="molecule type" value="Genomic_DNA"/>
</dbReference>
<feature type="transmembrane region" description="Helical" evidence="10">
    <location>
        <begin position="125"/>
        <end position="145"/>
    </location>
</feature>
<organism evidence="11 12">
    <name type="scientific">Nocardia xishanensis</name>
    <dbReference type="NCBI Taxonomy" id="238964"/>
    <lineage>
        <taxon>Bacteria</taxon>
        <taxon>Bacillati</taxon>
        <taxon>Actinomycetota</taxon>
        <taxon>Actinomycetes</taxon>
        <taxon>Mycobacteriales</taxon>
        <taxon>Nocardiaceae</taxon>
        <taxon>Nocardia</taxon>
    </lineage>
</organism>
<comment type="activity regulation">
    <text evidence="10">Na(+) is not transported, but it plays an essential structural role and its presence is essential for fluoride channel function.</text>
</comment>
<comment type="function">
    <text evidence="9 10">Fluoride-specific ion channel. Important for reducing fluoride concentration in the cell, thus reducing its toxicity.</text>
</comment>
<feature type="transmembrane region" description="Helical" evidence="10">
    <location>
        <begin position="23"/>
        <end position="42"/>
    </location>
</feature>
<evidence type="ECO:0000256" key="8">
    <source>
        <dbReference type="ARBA" id="ARBA00035585"/>
    </source>
</evidence>
<comment type="subcellular location">
    <subcellularLocation>
        <location evidence="1 10">Cell membrane</location>
        <topology evidence="1 10">Multi-pass membrane protein</topology>
    </subcellularLocation>
</comment>
<keyword evidence="6 10" id="KW-0407">Ion channel</keyword>
<dbReference type="PANTHER" id="PTHR28259">
    <property type="entry name" value="FLUORIDE EXPORT PROTEIN 1-RELATED"/>
    <property type="match status" value="1"/>
</dbReference>
<evidence type="ECO:0000256" key="9">
    <source>
        <dbReference type="ARBA" id="ARBA00049940"/>
    </source>
</evidence>
<dbReference type="RefSeq" id="WP_357409606.1">
    <property type="nucleotide sequence ID" value="NZ_JBEYCD010000016.1"/>
</dbReference>
<comment type="similarity">
    <text evidence="7 10">Belongs to the fluoride channel Fluc/FEX (TC 1.A.43) family.</text>
</comment>
<feature type="transmembrane region" description="Helical" evidence="10">
    <location>
        <begin position="54"/>
        <end position="75"/>
    </location>
</feature>
<keyword evidence="5 10" id="KW-0472">Membrane</keyword>
<evidence type="ECO:0000256" key="3">
    <source>
        <dbReference type="ARBA" id="ARBA00022692"/>
    </source>
</evidence>
<reference evidence="11 12" key="1">
    <citation type="submission" date="2024-10" db="EMBL/GenBank/DDBJ databases">
        <title>The Natural Products Discovery Center: Release of the First 8490 Sequenced Strains for Exploring Actinobacteria Biosynthetic Diversity.</title>
        <authorList>
            <person name="Kalkreuter E."/>
            <person name="Kautsar S.A."/>
            <person name="Yang D."/>
            <person name="Bader C.D."/>
            <person name="Teijaro C.N."/>
            <person name="Fluegel L."/>
            <person name="Davis C.M."/>
            <person name="Simpson J.R."/>
            <person name="Lauterbach L."/>
            <person name="Steele A.D."/>
            <person name="Gui C."/>
            <person name="Meng S."/>
            <person name="Li G."/>
            <person name="Viehrig K."/>
            <person name="Ye F."/>
            <person name="Su P."/>
            <person name="Kiefer A.F."/>
            <person name="Nichols A."/>
            <person name="Cepeda A.J."/>
            <person name="Yan W."/>
            <person name="Fan B."/>
            <person name="Jiang Y."/>
            <person name="Adhikari A."/>
            <person name="Zheng C.-J."/>
            <person name="Schuster L."/>
            <person name="Cowan T.M."/>
            <person name="Smanski M.J."/>
            <person name="Chevrette M.G."/>
            <person name="De Carvalho L.P.S."/>
            <person name="Shen B."/>
        </authorList>
    </citation>
    <scope>NUCLEOTIDE SEQUENCE [LARGE SCALE GENOMIC DNA]</scope>
    <source>
        <strain evidence="11 12">NPDC019275</strain>
    </source>
</reference>
<keyword evidence="12" id="KW-1185">Reference proteome</keyword>
<gene>
    <name evidence="10 11" type="primary">crcB</name>
    <name evidence="10" type="synonym">fluC</name>
    <name evidence="11" type="ORF">ACH49W_03305</name>
</gene>
<comment type="caution">
    <text evidence="11">The sequence shown here is derived from an EMBL/GenBank/DDBJ whole genome shotgun (WGS) entry which is preliminary data.</text>
</comment>
<keyword evidence="10" id="KW-0915">Sodium</keyword>
<evidence type="ECO:0000313" key="11">
    <source>
        <dbReference type="EMBL" id="MFI2472382.1"/>
    </source>
</evidence>
<dbReference type="Pfam" id="PF02537">
    <property type="entry name" value="CRCB"/>
    <property type="match status" value="1"/>
</dbReference>
<evidence type="ECO:0000313" key="12">
    <source>
        <dbReference type="Proteomes" id="UP001611415"/>
    </source>
</evidence>
<evidence type="ECO:0000256" key="7">
    <source>
        <dbReference type="ARBA" id="ARBA00035120"/>
    </source>
</evidence>
<evidence type="ECO:0000256" key="5">
    <source>
        <dbReference type="ARBA" id="ARBA00023136"/>
    </source>
</evidence>
<dbReference type="Proteomes" id="UP001611415">
    <property type="component" value="Unassembled WGS sequence"/>
</dbReference>
<evidence type="ECO:0000256" key="2">
    <source>
        <dbReference type="ARBA" id="ARBA00022475"/>
    </source>
</evidence>
<sequence length="157" mass="16307">MTFGAAGGQQMGSQARVPAVEPAVLLVISLGGGLGAVMRYAVGLRWPPQPGQVPWATFTVNVVGCFAIGILMVLITEVWVAHRLLRPFVGVGLLGGFTTFSTYSLEIRRLLESGATTEALGYLGGTLAATLVAVWIGMGVARLAAGTAGPRQRGGRR</sequence>
<keyword evidence="10" id="KW-0406">Ion transport</keyword>
<proteinExistence type="inferred from homology"/>
<keyword evidence="10" id="KW-0479">Metal-binding</keyword>
<evidence type="ECO:0000256" key="4">
    <source>
        <dbReference type="ARBA" id="ARBA00022989"/>
    </source>
</evidence>
<evidence type="ECO:0000256" key="6">
    <source>
        <dbReference type="ARBA" id="ARBA00023303"/>
    </source>
</evidence>